<gene>
    <name evidence="12" type="ORF">NCGR_LOCUS36867</name>
</gene>
<dbReference type="Gene3D" id="3.80.10.10">
    <property type="entry name" value="Ribonuclease Inhibitor"/>
    <property type="match status" value="2"/>
</dbReference>
<evidence type="ECO:0000256" key="3">
    <source>
        <dbReference type="ARBA" id="ARBA00022692"/>
    </source>
</evidence>
<evidence type="ECO:0000313" key="13">
    <source>
        <dbReference type="Proteomes" id="UP000604825"/>
    </source>
</evidence>
<evidence type="ECO:0000256" key="2">
    <source>
        <dbReference type="ARBA" id="ARBA00022614"/>
    </source>
</evidence>
<dbReference type="PANTHER" id="PTHR48004">
    <property type="entry name" value="OS01G0149700 PROTEIN"/>
    <property type="match status" value="1"/>
</dbReference>
<evidence type="ECO:0000256" key="9">
    <source>
        <dbReference type="SAM" id="MobiDB-lite"/>
    </source>
</evidence>
<protein>
    <recommendedName>
        <fullName evidence="14">Leucine-rich repeat-containing N-terminal plant-type domain-containing protein</fullName>
    </recommendedName>
</protein>
<dbReference type="FunFam" id="3.80.10.10:FF:000129">
    <property type="entry name" value="Leucine-rich repeat receptor-like kinase"/>
    <property type="match status" value="1"/>
</dbReference>
<keyword evidence="3" id="KW-0812">Transmembrane</keyword>
<feature type="coiled-coil region" evidence="8">
    <location>
        <begin position="102"/>
        <end position="153"/>
    </location>
</feature>
<evidence type="ECO:0000256" key="1">
    <source>
        <dbReference type="ARBA" id="ARBA00004167"/>
    </source>
</evidence>
<name>A0A811QAT7_9POAL</name>
<evidence type="ECO:0008006" key="14">
    <source>
        <dbReference type="Google" id="ProtNLM"/>
    </source>
</evidence>
<feature type="region of interest" description="Disordered" evidence="9">
    <location>
        <begin position="27"/>
        <end position="54"/>
    </location>
</feature>
<dbReference type="InterPro" id="IPR055414">
    <property type="entry name" value="LRR_R13L4/SHOC2-like"/>
</dbReference>
<dbReference type="OrthoDB" id="676979at2759"/>
<dbReference type="EMBL" id="CAJGYO010000009">
    <property type="protein sequence ID" value="CAD6253235.1"/>
    <property type="molecule type" value="Genomic_DNA"/>
</dbReference>
<dbReference type="InterPro" id="IPR052941">
    <property type="entry name" value="StomDev_PlantInt_Reg"/>
</dbReference>
<keyword evidence="13" id="KW-1185">Reference proteome</keyword>
<evidence type="ECO:0000259" key="11">
    <source>
        <dbReference type="Pfam" id="PF23598"/>
    </source>
</evidence>
<evidence type="ECO:0000256" key="7">
    <source>
        <dbReference type="ARBA" id="ARBA00023136"/>
    </source>
</evidence>
<accession>A0A811QAT7</accession>
<feature type="domain" description="Disease resistance R13L4/SHOC-2-like LRR" evidence="11">
    <location>
        <begin position="418"/>
        <end position="529"/>
    </location>
</feature>
<dbReference type="Proteomes" id="UP000604825">
    <property type="component" value="Unassembled WGS sequence"/>
</dbReference>
<proteinExistence type="predicted"/>
<dbReference type="PANTHER" id="PTHR48004:SF58">
    <property type="entry name" value="OS01G0162200 PROTEIN"/>
    <property type="match status" value="1"/>
</dbReference>
<evidence type="ECO:0000313" key="12">
    <source>
        <dbReference type="EMBL" id="CAD6253235.1"/>
    </source>
</evidence>
<keyword evidence="4" id="KW-0732">Signal</keyword>
<comment type="caution">
    <text evidence="12">The sequence shown here is derived from an EMBL/GenBank/DDBJ whole genome shotgun (WGS) entry which is preliminary data.</text>
</comment>
<dbReference type="GO" id="GO:0016020">
    <property type="term" value="C:membrane"/>
    <property type="evidence" value="ECO:0007669"/>
    <property type="project" value="UniProtKB-SubCell"/>
</dbReference>
<keyword evidence="6" id="KW-1133">Transmembrane helix</keyword>
<dbReference type="Pfam" id="PF23598">
    <property type="entry name" value="LRR_14"/>
    <property type="match status" value="1"/>
</dbReference>
<comment type="subcellular location">
    <subcellularLocation>
        <location evidence="1">Membrane</location>
        <topology evidence="1">Single-pass membrane protein</topology>
    </subcellularLocation>
</comment>
<keyword evidence="2" id="KW-0433">Leucine-rich repeat</keyword>
<evidence type="ECO:0000256" key="5">
    <source>
        <dbReference type="ARBA" id="ARBA00022737"/>
    </source>
</evidence>
<evidence type="ECO:0000256" key="6">
    <source>
        <dbReference type="ARBA" id="ARBA00022989"/>
    </source>
</evidence>
<keyword evidence="5" id="KW-0677">Repeat</keyword>
<keyword evidence="8" id="KW-0175">Coiled coil</keyword>
<evidence type="ECO:0000259" key="10">
    <source>
        <dbReference type="Pfam" id="PF08263"/>
    </source>
</evidence>
<dbReference type="FunFam" id="3.80.10.10:FF:000095">
    <property type="entry name" value="LRR receptor-like serine/threonine-protein kinase GSO1"/>
    <property type="match status" value="1"/>
</dbReference>
<dbReference type="SUPFAM" id="SSF52058">
    <property type="entry name" value="L domain-like"/>
    <property type="match status" value="1"/>
</dbReference>
<dbReference type="Pfam" id="PF08263">
    <property type="entry name" value="LRRNT_2"/>
    <property type="match status" value="1"/>
</dbReference>
<feature type="domain" description="Leucine-rich repeat-containing N-terminal plant-type" evidence="10">
    <location>
        <begin position="328"/>
        <end position="371"/>
    </location>
</feature>
<dbReference type="InterPro" id="IPR013210">
    <property type="entry name" value="LRR_N_plant-typ"/>
</dbReference>
<keyword evidence="7" id="KW-0472">Membrane</keyword>
<evidence type="ECO:0000256" key="4">
    <source>
        <dbReference type="ARBA" id="ARBA00022729"/>
    </source>
</evidence>
<dbReference type="Pfam" id="PF00560">
    <property type="entry name" value="LRR_1"/>
    <property type="match status" value="1"/>
</dbReference>
<reference evidence="12" key="1">
    <citation type="submission" date="2020-10" db="EMBL/GenBank/DDBJ databases">
        <authorList>
            <person name="Han B."/>
            <person name="Lu T."/>
            <person name="Zhao Q."/>
            <person name="Huang X."/>
            <person name="Zhao Y."/>
        </authorList>
    </citation>
    <scope>NUCLEOTIDE SEQUENCE</scope>
</reference>
<evidence type="ECO:0000256" key="8">
    <source>
        <dbReference type="SAM" id="Coils"/>
    </source>
</evidence>
<organism evidence="12 13">
    <name type="scientific">Miscanthus lutarioriparius</name>
    <dbReference type="NCBI Taxonomy" id="422564"/>
    <lineage>
        <taxon>Eukaryota</taxon>
        <taxon>Viridiplantae</taxon>
        <taxon>Streptophyta</taxon>
        <taxon>Embryophyta</taxon>
        <taxon>Tracheophyta</taxon>
        <taxon>Spermatophyta</taxon>
        <taxon>Magnoliopsida</taxon>
        <taxon>Liliopsida</taxon>
        <taxon>Poales</taxon>
        <taxon>Poaceae</taxon>
        <taxon>PACMAD clade</taxon>
        <taxon>Panicoideae</taxon>
        <taxon>Andropogonodae</taxon>
        <taxon>Andropogoneae</taxon>
        <taxon>Saccharinae</taxon>
        <taxon>Miscanthus</taxon>
    </lineage>
</organism>
<dbReference type="InterPro" id="IPR032675">
    <property type="entry name" value="LRR_dom_sf"/>
</dbReference>
<dbReference type="AlphaFoldDB" id="A0A811QAT7"/>
<sequence length="715" mass="78413">MGSSIGVVVVAEAKAVVVDPLPCILGDDSSESEGDAMGASSATTSRSEEASARADHARHQFKTVDYHKLLCYNLEHNCFGHHMSEVLEERVALEVIKRGDALEFFQKELDRVEDEKKQLAVEASDLRIALWKAEDVKTRVESLEKEVHSLKATKELSLSWLEKAVASNEGLRKEIEAERSSSQALGAQVELLQKRLEDARAASVAVAELFFGWFKENLAKLPDFIGGAMDFGALSCTTNLCKTLGRMGCSHFVGLKGRKDLDGPSELGETSTETMKPVQNFMKYFWVKFGRADACSMAEAHHAAISMLTLITNILFVTSTSPSPNPSHHDFLALLSLKSHITSDALSSWDAASNDTSKPVPNFCKWTGVTCGDRRHPGHVTAIDLHGYGLGGTISQDIGNLTYLHFIDLSSNNLVGDIPSSLGNCRRLRTMNLSSNHLSGSVPTPLGHLSKLKIFNVNYNNLTGEIPTTLFNVTTLMFLRIGGNSFQGQIPSWLSNLTSLTDLYLVNNNFSGNIPADLCKLSNLTGFDVMNNKLDGPVPPSLFNISSITILGLAKNQLTGSLPLDIGFKLPKLYALVTYNNYFEGPIPASLSNASELQYLILRGNQYHGFIPREIGIHGKLKFFSVGHNELQTTKPTDWEFITSITNCSNLKRIDLEQNNFSGVMPVSIANLSRKLEWLTIGTNHIAGTISWVGMFQNLTKLTLEDNLFTGTLPI</sequence>
<dbReference type="InterPro" id="IPR001611">
    <property type="entry name" value="Leu-rich_rpt"/>
</dbReference>